<reference evidence="9 10" key="1">
    <citation type="submission" date="2020-02" db="EMBL/GenBank/DDBJ databases">
        <title>Whole-genome analyses of novel actinobacteria.</title>
        <authorList>
            <person name="Sahin N."/>
        </authorList>
    </citation>
    <scope>NUCLEOTIDE SEQUENCE [LARGE SCALE GENOMIC DNA]</scope>
    <source>
        <strain evidence="9 10">A7024</strain>
    </source>
</reference>
<feature type="transmembrane region" description="Helical" evidence="7">
    <location>
        <begin position="208"/>
        <end position="230"/>
    </location>
</feature>
<organism evidence="9 10">
    <name type="scientific">Streptomyces coryli</name>
    <dbReference type="NCBI Taxonomy" id="1128680"/>
    <lineage>
        <taxon>Bacteria</taxon>
        <taxon>Bacillati</taxon>
        <taxon>Actinomycetota</taxon>
        <taxon>Actinomycetes</taxon>
        <taxon>Kitasatosporales</taxon>
        <taxon>Streptomycetaceae</taxon>
        <taxon>Streptomyces</taxon>
    </lineage>
</organism>
<keyword evidence="10" id="KW-1185">Reference proteome</keyword>
<dbReference type="PANTHER" id="PTHR42718">
    <property type="entry name" value="MAJOR FACILITATOR SUPERFAMILY MULTIDRUG TRANSPORTER MFSC"/>
    <property type="match status" value="1"/>
</dbReference>
<evidence type="ECO:0000313" key="9">
    <source>
        <dbReference type="EMBL" id="NGN70065.1"/>
    </source>
</evidence>
<evidence type="ECO:0000256" key="6">
    <source>
        <dbReference type="ARBA" id="ARBA00023251"/>
    </source>
</evidence>
<feature type="transmembrane region" description="Helical" evidence="7">
    <location>
        <begin position="64"/>
        <end position="83"/>
    </location>
</feature>
<dbReference type="PROSITE" id="PS50850">
    <property type="entry name" value="MFS"/>
    <property type="match status" value="1"/>
</dbReference>
<dbReference type="Gene3D" id="1.20.1250.20">
    <property type="entry name" value="MFS general substrate transporter like domains"/>
    <property type="match status" value="1"/>
</dbReference>
<evidence type="ECO:0000256" key="3">
    <source>
        <dbReference type="ARBA" id="ARBA00022692"/>
    </source>
</evidence>
<dbReference type="AlphaFoldDB" id="A0A6G4UCV1"/>
<dbReference type="EMBL" id="JAAKZV010000398">
    <property type="protein sequence ID" value="NGN70065.1"/>
    <property type="molecule type" value="Genomic_DNA"/>
</dbReference>
<dbReference type="InterPro" id="IPR011701">
    <property type="entry name" value="MFS"/>
</dbReference>
<feature type="transmembrane region" description="Helical" evidence="7">
    <location>
        <begin position="123"/>
        <end position="147"/>
    </location>
</feature>
<evidence type="ECO:0000259" key="8">
    <source>
        <dbReference type="PROSITE" id="PS50850"/>
    </source>
</evidence>
<dbReference type="CDD" id="cd17321">
    <property type="entry name" value="MFS_MMR_MDR_like"/>
    <property type="match status" value="1"/>
</dbReference>
<dbReference type="Gene3D" id="1.20.1720.10">
    <property type="entry name" value="Multidrug resistance protein D"/>
    <property type="match status" value="1"/>
</dbReference>
<keyword evidence="5 7" id="KW-0472">Membrane</keyword>
<feature type="transmembrane region" description="Helical" evidence="7">
    <location>
        <begin position="345"/>
        <end position="371"/>
    </location>
</feature>
<sequence length="449" mass="44689">MSACVILAVSLVAAINLAIPKLAASSLDPTRTQLVWIVDAYVIVFACLLIPAGSLGDRLGRKGVLLAGLGVFAAGGVLAALAPAAGVLIAARAVMGAGAALVMPATLSLMLQSAPAERRGHAIGVWTAATGVAGAVGNFAGGAVLQYLPWQGLFWTAAPAALVLLALTARYAPRGERHPAAADLPGTALLVLGFVALLYGIIEGPERGWSAGPVLAAFAAAAVILGGFVARSLRAAQPLVDPRLFVVARLRAGALGVTVLFLGLFALFYVNAQYLQYAKGYSPLVAGLAIGPLAVGMLAFSKRAIPLSGRVGARPVAAAGFALLAGGLGLLSLTGADTPYPLYGLVLLALAAGMGLAMPVLSAQIIAALPAHRAGLGSGLNSAVREVGSALGVAVMATVLAGHFGGAAPRGAAAVAAFTDGMAAGYRTVAVAVAAFAVLIVVWLREPAA</sequence>
<accession>A0A6G4UCV1</accession>
<gene>
    <name evidence="9" type="ORF">G5C51_40030</name>
</gene>
<evidence type="ECO:0000256" key="5">
    <source>
        <dbReference type="ARBA" id="ARBA00023136"/>
    </source>
</evidence>
<feature type="transmembrane region" description="Helical" evidence="7">
    <location>
        <begin position="184"/>
        <end position="202"/>
    </location>
</feature>
<keyword evidence="6" id="KW-0046">Antibiotic resistance</keyword>
<name>A0A6G4UCV1_9ACTN</name>
<dbReference type="Pfam" id="PF07690">
    <property type="entry name" value="MFS_1"/>
    <property type="match status" value="1"/>
</dbReference>
<dbReference type="GO" id="GO:0046677">
    <property type="term" value="P:response to antibiotic"/>
    <property type="evidence" value="ECO:0007669"/>
    <property type="project" value="UniProtKB-KW"/>
</dbReference>
<feature type="transmembrane region" description="Helical" evidence="7">
    <location>
        <begin position="250"/>
        <end position="269"/>
    </location>
</feature>
<evidence type="ECO:0000256" key="4">
    <source>
        <dbReference type="ARBA" id="ARBA00022989"/>
    </source>
</evidence>
<dbReference type="Proteomes" id="UP000481583">
    <property type="component" value="Unassembled WGS sequence"/>
</dbReference>
<evidence type="ECO:0000256" key="7">
    <source>
        <dbReference type="SAM" id="Phobius"/>
    </source>
</evidence>
<dbReference type="InterPro" id="IPR020846">
    <property type="entry name" value="MFS_dom"/>
</dbReference>
<protein>
    <submittedName>
        <fullName evidence="9">MFS transporter</fullName>
    </submittedName>
</protein>
<proteinExistence type="predicted"/>
<feature type="transmembrane region" description="Helical" evidence="7">
    <location>
        <begin position="281"/>
        <end position="300"/>
    </location>
</feature>
<comment type="caution">
    <text evidence="9">The sequence shown here is derived from an EMBL/GenBank/DDBJ whole genome shotgun (WGS) entry which is preliminary data.</text>
</comment>
<dbReference type="PANTHER" id="PTHR42718:SF9">
    <property type="entry name" value="MAJOR FACILITATOR SUPERFAMILY MULTIDRUG TRANSPORTER MFSC"/>
    <property type="match status" value="1"/>
</dbReference>
<comment type="subcellular location">
    <subcellularLocation>
        <location evidence="1">Cell membrane</location>
        <topology evidence="1">Multi-pass membrane protein</topology>
    </subcellularLocation>
</comment>
<evidence type="ECO:0000256" key="1">
    <source>
        <dbReference type="ARBA" id="ARBA00004651"/>
    </source>
</evidence>
<feature type="transmembrane region" description="Helical" evidence="7">
    <location>
        <begin position="34"/>
        <end position="52"/>
    </location>
</feature>
<feature type="transmembrane region" description="Helical" evidence="7">
    <location>
        <begin position="89"/>
        <end position="111"/>
    </location>
</feature>
<keyword evidence="4 7" id="KW-1133">Transmembrane helix</keyword>
<feature type="domain" description="Major facilitator superfamily (MFS) profile" evidence="8">
    <location>
        <begin position="1"/>
        <end position="449"/>
    </location>
</feature>
<keyword evidence="3 7" id="KW-0812">Transmembrane</keyword>
<dbReference type="SUPFAM" id="SSF103473">
    <property type="entry name" value="MFS general substrate transporter"/>
    <property type="match status" value="1"/>
</dbReference>
<dbReference type="GO" id="GO:0005886">
    <property type="term" value="C:plasma membrane"/>
    <property type="evidence" value="ECO:0007669"/>
    <property type="project" value="UniProtKB-SubCell"/>
</dbReference>
<feature type="transmembrane region" description="Helical" evidence="7">
    <location>
        <begin position="383"/>
        <end position="404"/>
    </location>
</feature>
<dbReference type="InterPro" id="IPR036259">
    <property type="entry name" value="MFS_trans_sf"/>
</dbReference>
<evidence type="ECO:0000256" key="2">
    <source>
        <dbReference type="ARBA" id="ARBA00022448"/>
    </source>
</evidence>
<evidence type="ECO:0000313" key="10">
    <source>
        <dbReference type="Proteomes" id="UP000481583"/>
    </source>
</evidence>
<feature type="transmembrane region" description="Helical" evidence="7">
    <location>
        <begin position="153"/>
        <end position="172"/>
    </location>
</feature>
<feature type="transmembrane region" description="Helical" evidence="7">
    <location>
        <begin position="424"/>
        <end position="444"/>
    </location>
</feature>
<feature type="transmembrane region" description="Helical" evidence="7">
    <location>
        <begin position="312"/>
        <end position="333"/>
    </location>
</feature>
<dbReference type="GO" id="GO:0022857">
    <property type="term" value="F:transmembrane transporter activity"/>
    <property type="evidence" value="ECO:0007669"/>
    <property type="project" value="InterPro"/>
</dbReference>
<keyword evidence="2" id="KW-0813">Transport</keyword>